<evidence type="ECO:0000313" key="2">
    <source>
        <dbReference type="EMBL" id="CAB4536387.1"/>
    </source>
</evidence>
<keyword evidence="1" id="KW-0812">Transmembrane</keyword>
<keyword evidence="1" id="KW-0472">Membrane</keyword>
<feature type="transmembrane region" description="Helical" evidence="1">
    <location>
        <begin position="105"/>
        <end position="131"/>
    </location>
</feature>
<feature type="transmembrane region" description="Helical" evidence="1">
    <location>
        <begin position="137"/>
        <end position="159"/>
    </location>
</feature>
<evidence type="ECO:0000313" key="3">
    <source>
        <dbReference type="EMBL" id="CAB4673869.1"/>
    </source>
</evidence>
<evidence type="ECO:0000313" key="5">
    <source>
        <dbReference type="EMBL" id="CAB4992945.1"/>
    </source>
</evidence>
<protein>
    <submittedName>
        <fullName evidence="2">Unannotated protein</fullName>
    </submittedName>
</protein>
<reference evidence="2" key="1">
    <citation type="submission" date="2020-05" db="EMBL/GenBank/DDBJ databases">
        <authorList>
            <person name="Chiriac C."/>
            <person name="Salcher M."/>
            <person name="Ghai R."/>
            <person name="Kavagutti S V."/>
        </authorList>
    </citation>
    <scope>NUCLEOTIDE SEQUENCE</scope>
</reference>
<dbReference type="EMBL" id="CAFBRW010000015">
    <property type="protein sequence ID" value="CAB5110864.1"/>
    <property type="molecule type" value="Genomic_DNA"/>
</dbReference>
<keyword evidence="1" id="KW-1133">Transmembrane helix</keyword>
<dbReference type="EMBL" id="CAFBOX010000031">
    <property type="protein sequence ID" value="CAB4992945.1"/>
    <property type="molecule type" value="Genomic_DNA"/>
</dbReference>
<evidence type="ECO:0000313" key="6">
    <source>
        <dbReference type="EMBL" id="CAB5013563.1"/>
    </source>
</evidence>
<feature type="transmembrane region" description="Helical" evidence="1">
    <location>
        <begin position="36"/>
        <end position="62"/>
    </location>
</feature>
<name>A0A6J6BCI3_9ZZZZ</name>
<dbReference type="EMBL" id="CAFABD010000026">
    <property type="protein sequence ID" value="CAB4819758.1"/>
    <property type="molecule type" value="Genomic_DNA"/>
</dbReference>
<dbReference type="EMBL" id="CAEZWZ010000089">
    <property type="protein sequence ID" value="CAB4673869.1"/>
    <property type="molecule type" value="Genomic_DNA"/>
</dbReference>
<accession>A0A6J6BCI3</accession>
<dbReference type="EMBL" id="CAFBPH010000103">
    <property type="protein sequence ID" value="CAB5013563.1"/>
    <property type="molecule type" value="Genomic_DNA"/>
</dbReference>
<evidence type="ECO:0000313" key="7">
    <source>
        <dbReference type="EMBL" id="CAB5110864.1"/>
    </source>
</evidence>
<evidence type="ECO:0000313" key="4">
    <source>
        <dbReference type="EMBL" id="CAB4819758.1"/>
    </source>
</evidence>
<dbReference type="AlphaFoldDB" id="A0A6J6BCI3"/>
<dbReference type="EMBL" id="CAEZSM010000017">
    <property type="protein sequence ID" value="CAB4536387.1"/>
    <property type="molecule type" value="Genomic_DNA"/>
</dbReference>
<proteinExistence type="predicted"/>
<feature type="transmembrane region" description="Helical" evidence="1">
    <location>
        <begin position="74"/>
        <end position="93"/>
    </location>
</feature>
<evidence type="ECO:0000256" key="1">
    <source>
        <dbReference type="SAM" id="Phobius"/>
    </source>
</evidence>
<gene>
    <name evidence="2" type="ORF">UFOPK1438_00241</name>
    <name evidence="3" type="ORF">UFOPK2329_00637</name>
    <name evidence="4" type="ORF">UFOPK3166_00287</name>
    <name evidence="5" type="ORF">UFOPK4035_00300</name>
    <name evidence="6" type="ORF">UFOPK4087_00567</name>
    <name evidence="7" type="ORF">UFOPK4424_00158</name>
</gene>
<sequence length="173" mass="18552">MITRQLTFSALIFLFMYTLQESLINQVRLPGGGFSIFIIFALVWSALSTPEVGAVAGFGAGFLVDLSPSSSGPVGQWTLIMILTCFGIAFLGFGDDKSRGNPITIVFLVVAGVFLSEIAFLISGALLGVNLGSLSQIAIILIGMSMWTLLITPFTLPIFSRFHAFTFDTGSRI</sequence>
<organism evidence="2">
    <name type="scientific">freshwater metagenome</name>
    <dbReference type="NCBI Taxonomy" id="449393"/>
    <lineage>
        <taxon>unclassified sequences</taxon>
        <taxon>metagenomes</taxon>
        <taxon>ecological metagenomes</taxon>
    </lineage>
</organism>